<evidence type="ECO:0000256" key="8">
    <source>
        <dbReference type="ARBA" id="ARBA00022848"/>
    </source>
</evidence>
<keyword evidence="7" id="KW-0256">Endoplasmic reticulum</keyword>
<evidence type="ECO:0000313" key="14">
    <source>
        <dbReference type="EMBL" id="KAL1129182.1"/>
    </source>
</evidence>
<keyword evidence="8" id="KW-0492">Microsome</keyword>
<name>A0ABD0YD60_9HEMI</name>
<keyword evidence="5" id="KW-0349">Heme</keyword>
<dbReference type="PANTHER" id="PTHR24292:SF103">
    <property type="entry name" value="CYTOCHROME P450 6BS1"/>
    <property type="match status" value="1"/>
</dbReference>
<evidence type="ECO:0000256" key="3">
    <source>
        <dbReference type="ARBA" id="ARBA00004586"/>
    </source>
</evidence>
<dbReference type="Proteomes" id="UP001558652">
    <property type="component" value="Unassembled WGS sequence"/>
</dbReference>
<reference evidence="14 15" key="1">
    <citation type="submission" date="2024-07" db="EMBL/GenBank/DDBJ databases">
        <title>Chromosome-level genome assembly of the water stick insect Ranatra chinensis (Heteroptera: Nepidae).</title>
        <authorList>
            <person name="Liu X."/>
        </authorList>
    </citation>
    <scope>NUCLEOTIDE SEQUENCE [LARGE SCALE GENOMIC DNA]</scope>
    <source>
        <strain evidence="14">Cailab_2021Rc</strain>
        <tissue evidence="14">Muscle</tissue>
    </source>
</reference>
<dbReference type="AlphaFoldDB" id="A0ABD0YD60"/>
<evidence type="ECO:0000256" key="12">
    <source>
        <dbReference type="ARBA" id="ARBA00023136"/>
    </source>
</evidence>
<evidence type="ECO:0008006" key="16">
    <source>
        <dbReference type="Google" id="ProtNLM"/>
    </source>
</evidence>
<dbReference type="GO" id="GO:0046872">
    <property type="term" value="F:metal ion binding"/>
    <property type="evidence" value="ECO:0007669"/>
    <property type="project" value="UniProtKB-KW"/>
</dbReference>
<evidence type="ECO:0000313" key="15">
    <source>
        <dbReference type="Proteomes" id="UP001558652"/>
    </source>
</evidence>
<organism evidence="14 15">
    <name type="scientific">Ranatra chinensis</name>
    <dbReference type="NCBI Taxonomy" id="642074"/>
    <lineage>
        <taxon>Eukaryota</taxon>
        <taxon>Metazoa</taxon>
        <taxon>Ecdysozoa</taxon>
        <taxon>Arthropoda</taxon>
        <taxon>Hexapoda</taxon>
        <taxon>Insecta</taxon>
        <taxon>Pterygota</taxon>
        <taxon>Neoptera</taxon>
        <taxon>Paraneoptera</taxon>
        <taxon>Hemiptera</taxon>
        <taxon>Heteroptera</taxon>
        <taxon>Panheteroptera</taxon>
        <taxon>Nepomorpha</taxon>
        <taxon>Nepidae</taxon>
        <taxon>Ranatrinae</taxon>
        <taxon>Ranatra</taxon>
    </lineage>
</organism>
<gene>
    <name evidence="14" type="ORF">AAG570_013712</name>
</gene>
<evidence type="ECO:0000256" key="4">
    <source>
        <dbReference type="ARBA" id="ARBA00010617"/>
    </source>
</evidence>
<keyword evidence="13" id="KW-0812">Transmembrane</keyword>
<comment type="similarity">
    <text evidence="4">Belongs to the cytochrome P450 family.</text>
</comment>
<evidence type="ECO:0000256" key="13">
    <source>
        <dbReference type="SAM" id="Phobius"/>
    </source>
</evidence>
<dbReference type="Gene3D" id="1.10.630.10">
    <property type="entry name" value="Cytochrome P450"/>
    <property type="match status" value="1"/>
</dbReference>
<dbReference type="InterPro" id="IPR050476">
    <property type="entry name" value="Insect_CytP450_Detox"/>
</dbReference>
<dbReference type="SUPFAM" id="SSF48264">
    <property type="entry name" value="Cytochrome P450"/>
    <property type="match status" value="1"/>
</dbReference>
<evidence type="ECO:0000256" key="1">
    <source>
        <dbReference type="ARBA" id="ARBA00001971"/>
    </source>
</evidence>
<evidence type="ECO:0000256" key="2">
    <source>
        <dbReference type="ARBA" id="ARBA00004524"/>
    </source>
</evidence>
<dbReference type="GO" id="GO:0005789">
    <property type="term" value="C:endoplasmic reticulum membrane"/>
    <property type="evidence" value="ECO:0007669"/>
    <property type="project" value="UniProtKB-SubCell"/>
</dbReference>
<keyword evidence="6" id="KW-0479">Metal-binding</keyword>
<proteinExistence type="inferred from homology"/>
<accession>A0ABD0YD60</accession>
<dbReference type="GO" id="GO:0004497">
    <property type="term" value="F:monooxygenase activity"/>
    <property type="evidence" value="ECO:0007669"/>
    <property type="project" value="UniProtKB-KW"/>
</dbReference>
<dbReference type="EMBL" id="JBFDAA010000009">
    <property type="protein sequence ID" value="KAL1129182.1"/>
    <property type="molecule type" value="Genomic_DNA"/>
</dbReference>
<feature type="transmembrane region" description="Helical" evidence="13">
    <location>
        <begin position="6"/>
        <end position="24"/>
    </location>
</feature>
<keyword evidence="9" id="KW-0560">Oxidoreductase</keyword>
<evidence type="ECO:0000256" key="9">
    <source>
        <dbReference type="ARBA" id="ARBA00023002"/>
    </source>
</evidence>
<dbReference type="PANTHER" id="PTHR24292">
    <property type="entry name" value="CYTOCHROME P450"/>
    <property type="match status" value="1"/>
</dbReference>
<sequence>MTLISARDLSLVVVATCLVLWLYLRHKFSYWKERGVPYEKPHILFGNMKDVFLLRKTESQVMDRLYKEFKGHPYFGVYYLWRPVLVVTDTDLIKAFYSIINKDK</sequence>
<protein>
    <recommendedName>
        <fullName evidence="16">Cytochrome P450</fullName>
    </recommendedName>
</protein>
<comment type="cofactor">
    <cofactor evidence="1">
        <name>heme</name>
        <dbReference type="ChEBI" id="CHEBI:30413"/>
    </cofactor>
</comment>
<evidence type="ECO:0000256" key="7">
    <source>
        <dbReference type="ARBA" id="ARBA00022824"/>
    </source>
</evidence>
<comment type="subcellular location">
    <subcellularLocation>
        <location evidence="3">Endoplasmic reticulum membrane</location>
    </subcellularLocation>
    <subcellularLocation>
        <location evidence="2">Microsome membrane</location>
    </subcellularLocation>
</comment>
<evidence type="ECO:0000256" key="10">
    <source>
        <dbReference type="ARBA" id="ARBA00023004"/>
    </source>
</evidence>
<dbReference type="InterPro" id="IPR036396">
    <property type="entry name" value="Cyt_P450_sf"/>
</dbReference>
<evidence type="ECO:0000256" key="5">
    <source>
        <dbReference type="ARBA" id="ARBA00022617"/>
    </source>
</evidence>
<keyword evidence="12 13" id="KW-0472">Membrane</keyword>
<keyword evidence="15" id="KW-1185">Reference proteome</keyword>
<keyword evidence="10" id="KW-0408">Iron</keyword>
<keyword evidence="13" id="KW-1133">Transmembrane helix</keyword>
<comment type="caution">
    <text evidence="14">The sequence shown here is derived from an EMBL/GenBank/DDBJ whole genome shotgun (WGS) entry which is preliminary data.</text>
</comment>
<keyword evidence="11" id="KW-0503">Monooxygenase</keyword>
<evidence type="ECO:0000256" key="11">
    <source>
        <dbReference type="ARBA" id="ARBA00023033"/>
    </source>
</evidence>
<evidence type="ECO:0000256" key="6">
    <source>
        <dbReference type="ARBA" id="ARBA00022723"/>
    </source>
</evidence>